<sequence length="95" mass="10367">MGRGHELLHLLMAHSAPSSHRLRQCPGSESDDHCFDGLRIRPGLAVAGQFLARDHTCTTGRMINHAACFEQDPVCHNALGVADRNQAAAHLLYGR</sequence>
<evidence type="ECO:0000313" key="1">
    <source>
        <dbReference type="EMBL" id="MBP2363692.1"/>
    </source>
</evidence>
<comment type="caution">
    <text evidence="1">The sequence shown here is derived from an EMBL/GenBank/DDBJ whole genome shotgun (WGS) entry which is preliminary data.</text>
</comment>
<proteinExistence type="predicted"/>
<evidence type="ECO:0000313" key="2">
    <source>
        <dbReference type="Proteomes" id="UP001519311"/>
    </source>
</evidence>
<keyword evidence="2" id="KW-1185">Reference proteome</keyword>
<reference evidence="1 2" key="1">
    <citation type="submission" date="2021-03" db="EMBL/GenBank/DDBJ databases">
        <title>Sequencing the genomes of 1000 actinobacteria strains.</title>
        <authorList>
            <person name="Klenk H.-P."/>
        </authorList>
    </citation>
    <scope>NUCLEOTIDE SEQUENCE [LARGE SCALE GENOMIC DNA]</scope>
    <source>
        <strain evidence="1 2">DSM 40843</strain>
    </source>
</reference>
<dbReference type="Proteomes" id="UP001519311">
    <property type="component" value="Unassembled WGS sequence"/>
</dbReference>
<dbReference type="EMBL" id="JAGINS010000002">
    <property type="protein sequence ID" value="MBP2363692.1"/>
    <property type="molecule type" value="Genomic_DNA"/>
</dbReference>
<dbReference type="GeneID" id="97346881"/>
<name>A0ABS4VII2_9ACTN</name>
<protein>
    <submittedName>
        <fullName evidence="1">Uncharacterized protein</fullName>
    </submittedName>
</protein>
<organism evidence="1 2">
    <name type="scientific">Streptomyces clavifer</name>
    <dbReference type="NCBI Taxonomy" id="68188"/>
    <lineage>
        <taxon>Bacteria</taxon>
        <taxon>Bacillati</taxon>
        <taxon>Actinomycetota</taxon>
        <taxon>Actinomycetes</taxon>
        <taxon>Kitasatosporales</taxon>
        <taxon>Streptomycetaceae</taxon>
        <taxon>Streptomyces</taxon>
    </lineage>
</organism>
<accession>A0ABS4VII2</accession>
<dbReference type="RefSeq" id="WP_124280124.1">
    <property type="nucleotide sequence ID" value="NZ_BMWJ01000017.1"/>
</dbReference>
<gene>
    <name evidence="1" type="ORF">JOF59_006184</name>
</gene>